<dbReference type="Gene3D" id="1.20.5.1930">
    <property type="match status" value="1"/>
</dbReference>
<dbReference type="CDD" id="cd16917">
    <property type="entry name" value="HATPase_UhpB-NarQ-NarX-like"/>
    <property type="match status" value="1"/>
</dbReference>
<feature type="transmembrane region" description="Helical" evidence="10">
    <location>
        <begin position="14"/>
        <end position="32"/>
    </location>
</feature>
<name>A0ABN2LPL7_9MICO</name>
<dbReference type="EC" id="2.7.13.3" evidence="2"/>
<evidence type="ECO:0000256" key="1">
    <source>
        <dbReference type="ARBA" id="ARBA00000085"/>
    </source>
</evidence>
<dbReference type="Pfam" id="PF02518">
    <property type="entry name" value="HATPase_c"/>
    <property type="match status" value="1"/>
</dbReference>
<keyword evidence="13" id="KW-1185">Reference proteome</keyword>
<dbReference type="Gene3D" id="3.30.565.10">
    <property type="entry name" value="Histidine kinase-like ATPase, C-terminal domain"/>
    <property type="match status" value="1"/>
</dbReference>
<evidence type="ECO:0000256" key="9">
    <source>
        <dbReference type="SAM" id="Coils"/>
    </source>
</evidence>
<proteinExistence type="predicted"/>
<dbReference type="InterPro" id="IPR011712">
    <property type="entry name" value="Sig_transdc_His_kin_sub3_dim/P"/>
</dbReference>
<feature type="transmembrane region" description="Helical" evidence="10">
    <location>
        <begin position="219"/>
        <end position="238"/>
    </location>
</feature>
<keyword evidence="3" id="KW-0597">Phosphoprotein</keyword>
<keyword evidence="8" id="KW-0902">Two-component regulatory system</keyword>
<dbReference type="Proteomes" id="UP001499938">
    <property type="component" value="Unassembled WGS sequence"/>
</dbReference>
<reference evidence="12 13" key="1">
    <citation type="journal article" date="2019" name="Int. J. Syst. Evol. Microbiol.">
        <title>The Global Catalogue of Microorganisms (GCM) 10K type strain sequencing project: providing services to taxonomists for standard genome sequencing and annotation.</title>
        <authorList>
            <consortium name="The Broad Institute Genomics Platform"/>
            <consortium name="The Broad Institute Genome Sequencing Center for Infectious Disease"/>
            <person name="Wu L."/>
            <person name="Ma J."/>
        </authorList>
    </citation>
    <scope>NUCLEOTIDE SEQUENCE [LARGE SCALE GENOMIC DNA]</scope>
    <source>
        <strain evidence="12 13">JCM 15592</strain>
    </source>
</reference>
<evidence type="ECO:0000256" key="4">
    <source>
        <dbReference type="ARBA" id="ARBA00022679"/>
    </source>
</evidence>
<evidence type="ECO:0000256" key="8">
    <source>
        <dbReference type="ARBA" id="ARBA00023012"/>
    </source>
</evidence>
<feature type="transmembrane region" description="Helical" evidence="10">
    <location>
        <begin position="186"/>
        <end position="207"/>
    </location>
</feature>
<evidence type="ECO:0000256" key="3">
    <source>
        <dbReference type="ARBA" id="ARBA00022553"/>
    </source>
</evidence>
<evidence type="ECO:0000313" key="12">
    <source>
        <dbReference type="EMBL" id="GAA1794134.1"/>
    </source>
</evidence>
<keyword evidence="10" id="KW-0472">Membrane</keyword>
<comment type="catalytic activity">
    <reaction evidence="1">
        <text>ATP + protein L-histidine = ADP + protein N-phospho-L-histidine.</text>
        <dbReference type="EC" id="2.7.13.3"/>
    </reaction>
</comment>
<evidence type="ECO:0000313" key="13">
    <source>
        <dbReference type="Proteomes" id="UP001499938"/>
    </source>
</evidence>
<dbReference type="PANTHER" id="PTHR24421:SF10">
    <property type="entry name" value="NITRATE_NITRITE SENSOR PROTEIN NARQ"/>
    <property type="match status" value="1"/>
</dbReference>
<comment type="caution">
    <text evidence="12">The sequence shown here is derived from an EMBL/GenBank/DDBJ whole genome shotgun (WGS) entry which is preliminary data.</text>
</comment>
<organism evidence="12 13">
    <name type="scientific">Nostocoides veronense</name>
    <dbReference type="NCBI Taxonomy" id="330836"/>
    <lineage>
        <taxon>Bacteria</taxon>
        <taxon>Bacillati</taxon>
        <taxon>Actinomycetota</taxon>
        <taxon>Actinomycetes</taxon>
        <taxon>Micrococcales</taxon>
        <taxon>Intrasporangiaceae</taxon>
        <taxon>Nostocoides</taxon>
    </lineage>
</organism>
<sequence>MAPRHNRGVPDDPLVLVPLVAWLATGLAAVALTPRQGAARALCAAGVLIFAAWMLEEVAVAAVETGAGNAVLNAVADGVFVAKTAAVIALLALMPTGRFTRRWHGWLVVAAAATSVLSTFLRVVGSARIDVASEPSLAVTNPHAIAALADAGALGEALVDAEPLLFLAGIAMLAHRWWRERQHRPVLGRMLLGIGALAVLLVLVVLGESTSLPHLVPQHLFLLALASFPVLLLVDLSAQARALQRELSESRARIVTAEDQARRSIERDLHDGVQQQLVGILTLTELAARQSRRDPAASSATLDEIRDEVQAAISGLRELVSGIRPPALADGGLPAALNDRFARLQESVTLEVSQSAAGHRWPPQVEAALYFVACEAVTNALKHAPSSMVRISLTATERGPLLQVADTGPGVTTARPGAGLRGMQDRIESLGGRFELASASGGTVLTASVPGEPV</sequence>
<keyword evidence="10" id="KW-1133">Transmembrane helix</keyword>
<dbReference type="Pfam" id="PF07730">
    <property type="entry name" value="HisKA_3"/>
    <property type="match status" value="1"/>
</dbReference>
<protein>
    <recommendedName>
        <fullName evidence="2">histidine kinase</fullName>
        <ecNumber evidence="2">2.7.13.3</ecNumber>
    </recommendedName>
</protein>
<gene>
    <name evidence="12" type="ORF">GCM10009811_18520</name>
</gene>
<dbReference type="InterPro" id="IPR036890">
    <property type="entry name" value="HATPase_C_sf"/>
</dbReference>
<feature type="coiled-coil region" evidence="9">
    <location>
        <begin position="233"/>
        <end position="260"/>
    </location>
</feature>
<keyword evidence="10" id="KW-0812">Transmembrane</keyword>
<feature type="transmembrane region" description="Helical" evidence="10">
    <location>
        <begin position="105"/>
        <end position="124"/>
    </location>
</feature>
<dbReference type="SMART" id="SM00387">
    <property type="entry name" value="HATPase_c"/>
    <property type="match status" value="1"/>
</dbReference>
<keyword evidence="5" id="KW-0547">Nucleotide-binding</keyword>
<evidence type="ECO:0000256" key="2">
    <source>
        <dbReference type="ARBA" id="ARBA00012438"/>
    </source>
</evidence>
<evidence type="ECO:0000256" key="6">
    <source>
        <dbReference type="ARBA" id="ARBA00022777"/>
    </source>
</evidence>
<dbReference type="InterPro" id="IPR050482">
    <property type="entry name" value="Sensor_HK_TwoCompSys"/>
</dbReference>
<dbReference type="PANTHER" id="PTHR24421">
    <property type="entry name" value="NITRATE/NITRITE SENSOR PROTEIN NARX-RELATED"/>
    <property type="match status" value="1"/>
</dbReference>
<evidence type="ECO:0000256" key="10">
    <source>
        <dbReference type="SAM" id="Phobius"/>
    </source>
</evidence>
<feature type="transmembrane region" description="Helical" evidence="10">
    <location>
        <begin position="39"/>
        <end position="55"/>
    </location>
</feature>
<evidence type="ECO:0000256" key="7">
    <source>
        <dbReference type="ARBA" id="ARBA00022840"/>
    </source>
</evidence>
<evidence type="ECO:0000259" key="11">
    <source>
        <dbReference type="SMART" id="SM00387"/>
    </source>
</evidence>
<keyword evidence="7" id="KW-0067">ATP-binding</keyword>
<dbReference type="SUPFAM" id="SSF55874">
    <property type="entry name" value="ATPase domain of HSP90 chaperone/DNA topoisomerase II/histidine kinase"/>
    <property type="match status" value="1"/>
</dbReference>
<dbReference type="InterPro" id="IPR003594">
    <property type="entry name" value="HATPase_dom"/>
</dbReference>
<dbReference type="EMBL" id="BAAAPO010000028">
    <property type="protein sequence ID" value="GAA1794134.1"/>
    <property type="molecule type" value="Genomic_DNA"/>
</dbReference>
<feature type="transmembrane region" description="Helical" evidence="10">
    <location>
        <begin position="75"/>
        <end position="93"/>
    </location>
</feature>
<feature type="domain" description="Histidine kinase/HSP90-like ATPase" evidence="11">
    <location>
        <begin position="364"/>
        <end position="453"/>
    </location>
</feature>
<accession>A0ABN2LPL7</accession>
<evidence type="ECO:0000256" key="5">
    <source>
        <dbReference type="ARBA" id="ARBA00022741"/>
    </source>
</evidence>
<keyword evidence="6" id="KW-0418">Kinase</keyword>
<keyword evidence="9" id="KW-0175">Coiled coil</keyword>
<keyword evidence="4" id="KW-0808">Transferase</keyword>